<evidence type="ECO:0000256" key="11">
    <source>
        <dbReference type="SAM" id="MobiDB-lite"/>
    </source>
</evidence>
<feature type="transmembrane region" description="Helical" evidence="10">
    <location>
        <begin position="156"/>
        <end position="174"/>
    </location>
</feature>
<evidence type="ECO:0000256" key="9">
    <source>
        <dbReference type="ARBA" id="ARBA00093617"/>
    </source>
</evidence>
<gene>
    <name evidence="14" type="ORF">GA0070617_1107</name>
</gene>
<dbReference type="Pfam" id="PF16192">
    <property type="entry name" value="PMT_4TMC"/>
    <property type="match status" value="1"/>
</dbReference>
<organism evidence="14 15">
    <name type="scientific">Micromonospora yangpuensis</name>
    <dbReference type="NCBI Taxonomy" id="683228"/>
    <lineage>
        <taxon>Bacteria</taxon>
        <taxon>Bacillati</taxon>
        <taxon>Actinomycetota</taxon>
        <taxon>Actinomycetes</taxon>
        <taxon>Micromonosporales</taxon>
        <taxon>Micromonosporaceae</taxon>
        <taxon>Micromonospora</taxon>
    </lineage>
</organism>
<dbReference type="Pfam" id="PF02366">
    <property type="entry name" value="PMT"/>
    <property type="match status" value="1"/>
</dbReference>
<keyword evidence="4 10" id="KW-0328">Glycosyltransferase</keyword>
<dbReference type="EC" id="2.4.1.-" evidence="10"/>
<dbReference type="AlphaFoldDB" id="A0A1C6U5I8"/>
<dbReference type="InterPro" id="IPR003342">
    <property type="entry name" value="ArnT-like_N"/>
</dbReference>
<comment type="pathway">
    <text evidence="2 10">Protein modification; protein glycosylation.</text>
</comment>
<feature type="transmembrane region" description="Helical" evidence="10">
    <location>
        <begin position="480"/>
        <end position="504"/>
    </location>
</feature>
<sequence length="595" mass="64669">MTSASTAQSAGSGQAESEEPGNGTRVPDPPEAPTASGGGGGIPTIVRRRLATVEARLDLHSWLATAVVVAIAAILRLVGITYPKGKIFDEVYYAREGWQLVDKGVEWNYKDDVPAYVVHPPLGKWLIGAGEWAFGYVDVEQGFNVPGRLMTTAPEFGWRISAALAGILSVLLLVRIGRRMFRSTVLGCTAGLLLALDGFHLVLSRTALLDIFLLLFVLAAFGALVLDRDARRRRWQQALDAGLDPSRPGAAGRPAGGWRSWPWWRLAAGVLLGMGIAVKWSALYFVPAFVLLVLLWEVGARRSAGVRRPWRDAFRAELPWLLLTAVVMSLTYLAAWSGWFLTDHGYYRLAERYPNTPGLSDTPFLGPLKNLYEYHMAAYSFHAGLSEPHKYQSWPWQWLLLGRPVAFHYSGDGPCGAASCASEVLLLGTPLLWWSFLPALAGTAWLGLARRDWRAGAILLCVAFGLLPWFWYALDGRTMFSFYTAPALPFLVLAVTYVLGAIVTPADPPGALGKTGATGGADPAGGVGAAGGVATARDAEAEQARADRRLVGAFIVGAYVLLVALCFAYFYPIFVGTILTNAEWSARMWLDGRWI</sequence>
<evidence type="ECO:0000256" key="5">
    <source>
        <dbReference type="ARBA" id="ARBA00022679"/>
    </source>
</evidence>
<dbReference type="InterPro" id="IPR027005">
    <property type="entry name" value="PMT-like"/>
</dbReference>
<feature type="domain" description="ArnT-like N-terminal" evidence="12">
    <location>
        <begin position="68"/>
        <end position="296"/>
    </location>
</feature>
<dbReference type="RefSeq" id="WP_091434528.1">
    <property type="nucleotide sequence ID" value="NZ_BMMJ01000001.1"/>
</dbReference>
<feature type="compositionally biased region" description="Low complexity" evidence="11">
    <location>
        <begin position="1"/>
        <end position="15"/>
    </location>
</feature>
<dbReference type="GO" id="GO:0004169">
    <property type="term" value="F:dolichyl-phosphate-mannose-protein mannosyltransferase activity"/>
    <property type="evidence" value="ECO:0007669"/>
    <property type="project" value="UniProtKB-UniRule"/>
</dbReference>
<feature type="transmembrane region" description="Helical" evidence="10">
    <location>
        <begin position="550"/>
        <end position="571"/>
    </location>
</feature>
<dbReference type="UniPathway" id="UPA00378"/>
<feature type="region of interest" description="Disordered" evidence="11">
    <location>
        <begin position="1"/>
        <end position="43"/>
    </location>
</feature>
<dbReference type="GO" id="GO:0012505">
    <property type="term" value="C:endomembrane system"/>
    <property type="evidence" value="ECO:0007669"/>
    <property type="project" value="UniProtKB-SubCell"/>
</dbReference>
<evidence type="ECO:0000256" key="4">
    <source>
        <dbReference type="ARBA" id="ARBA00022676"/>
    </source>
</evidence>
<evidence type="ECO:0000256" key="1">
    <source>
        <dbReference type="ARBA" id="ARBA00004127"/>
    </source>
</evidence>
<feature type="transmembrane region" description="Helical" evidence="10">
    <location>
        <begin position="431"/>
        <end position="448"/>
    </location>
</feature>
<keyword evidence="15" id="KW-1185">Reference proteome</keyword>
<dbReference type="EMBL" id="FMIA01000002">
    <property type="protein sequence ID" value="SCL49188.1"/>
    <property type="molecule type" value="Genomic_DNA"/>
</dbReference>
<evidence type="ECO:0000313" key="15">
    <source>
        <dbReference type="Proteomes" id="UP000198937"/>
    </source>
</evidence>
<dbReference type="PANTHER" id="PTHR10050">
    <property type="entry name" value="DOLICHYL-PHOSPHATE-MANNOSE--PROTEIN MANNOSYLTRANSFERASE"/>
    <property type="match status" value="1"/>
</dbReference>
<dbReference type="GO" id="GO:0005886">
    <property type="term" value="C:plasma membrane"/>
    <property type="evidence" value="ECO:0007669"/>
    <property type="project" value="UniProtKB-SubCell"/>
</dbReference>
<evidence type="ECO:0000256" key="2">
    <source>
        <dbReference type="ARBA" id="ARBA00004922"/>
    </source>
</evidence>
<evidence type="ECO:0000256" key="3">
    <source>
        <dbReference type="ARBA" id="ARBA00007222"/>
    </source>
</evidence>
<feature type="transmembrane region" description="Helical" evidence="10">
    <location>
        <begin position="207"/>
        <end position="226"/>
    </location>
</feature>
<name>A0A1C6U5I8_9ACTN</name>
<feature type="transmembrane region" description="Helical" evidence="10">
    <location>
        <begin position="284"/>
        <end position="300"/>
    </location>
</feature>
<keyword evidence="8 10" id="KW-0472">Membrane</keyword>
<feature type="transmembrane region" description="Helical" evidence="10">
    <location>
        <begin position="181"/>
        <end position="201"/>
    </location>
</feature>
<dbReference type="Proteomes" id="UP000198937">
    <property type="component" value="Unassembled WGS sequence"/>
</dbReference>
<evidence type="ECO:0000256" key="8">
    <source>
        <dbReference type="ARBA" id="ARBA00023136"/>
    </source>
</evidence>
<dbReference type="PANTHER" id="PTHR10050:SF46">
    <property type="entry name" value="PROTEIN O-MANNOSYL-TRANSFERASE 2"/>
    <property type="match status" value="1"/>
</dbReference>
<reference evidence="14 15" key="1">
    <citation type="submission" date="2016-06" db="EMBL/GenBank/DDBJ databases">
        <authorList>
            <person name="Kjaerup R.B."/>
            <person name="Dalgaard T.S."/>
            <person name="Juul-Madsen H.R."/>
        </authorList>
    </citation>
    <scope>NUCLEOTIDE SEQUENCE [LARGE SCALE GENOMIC DNA]</scope>
    <source>
        <strain evidence="14 15">DSM 45577</strain>
    </source>
</reference>
<evidence type="ECO:0000256" key="10">
    <source>
        <dbReference type="RuleBase" id="RU367007"/>
    </source>
</evidence>
<evidence type="ECO:0000259" key="12">
    <source>
        <dbReference type="Pfam" id="PF02366"/>
    </source>
</evidence>
<feature type="transmembrane region" description="Helical" evidence="10">
    <location>
        <begin position="320"/>
        <end position="341"/>
    </location>
</feature>
<keyword evidence="7 10" id="KW-1133">Transmembrane helix</keyword>
<accession>A0A1C6U5I8</accession>
<feature type="transmembrane region" description="Helical" evidence="10">
    <location>
        <begin position="262"/>
        <end position="278"/>
    </location>
</feature>
<comment type="similarity">
    <text evidence="3 10">Belongs to the glycosyltransferase 39 family.</text>
</comment>
<feature type="domain" description="Protein O-mannosyl-transferase C-terminal four TM" evidence="13">
    <location>
        <begin position="368"/>
        <end position="591"/>
    </location>
</feature>
<dbReference type="STRING" id="683228.GA0070617_1107"/>
<keyword evidence="6 10" id="KW-0812">Transmembrane</keyword>
<evidence type="ECO:0000256" key="6">
    <source>
        <dbReference type="ARBA" id="ARBA00022692"/>
    </source>
</evidence>
<feature type="transmembrane region" description="Helical" evidence="10">
    <location>
        <begin position="455"/>
        <end position="474"/>
    </location>
</feature>
<keyword evidence="5 10" id="KW-0808">Transferase</keyword>
<evidence type="ECO:0000256" key="7">
    <source>
        <dbReference type="ARBA" id="ARBA00022989"/>
    </source>
</evidence>
<evidence type="ECO:0000313" key="14">
    <source>
        <dbReference type="EMBL" id="SCL49188.1"/>
    </source>
</evidence>
<feature type="transmembrane region" description="Helical" evidence="10">
    <location>
        <begin position="57"/>
        <end position="78"/>
    </location>
</feature>
<comment type="function">
    <text evidence="10">Protein O-mannosyltransferase that catalyzes the transfer of a single mannose residue from a polyprenol phospho-mannosyl lipidic donor to the hydroxyl group of selected serine and threonine residues in acceptor proteins.</text>
</comment>
<evidence type="ECO:0000259" key="13">
    <source>
        <dbReference type="Pfam" id="PF16192"/>
    </source>
</evidence>
<keyword evidence="10" id="KW-1003">Cell membrane</keyword>
<proteinExistence type="inferred from homology"/>
<comment type="subcellular location">
    <subcellularLocation>
        <location evidence="10">Cell membrane</location>
    </subcellularLocation>
    <subcellularLocation>
        <location evidence="1">Endomembrane system</location>
        <topology evidence="1">Multi-pass membrane protein</topology>
    </subcellularLocation>
</comment>
<dbReference type="OrthoDB" id="9776737at2"/>
<protein>
    <recommendedName>
        <fullName evidence="9 10">Polyprenol-phosphate-mannose--protein mannosyltransferase</fullName>
        <ecNumber evidence="10">2.4.1.-</ecNumber>
    </recommendedName>
</protein>
<dbReference type="InterPro" id="IPR032421">
    <property type="entry name" value="PMT_4TMC"/>
</dbReference>